<keyword evidence="4" id="KW-0378">Hydrolase</keyword>
<dbReference type="PANTHER" id="PTHR10353">
    <property type="entry name" value="GLYCOSYL HYDROLASE"/>
    <property type="match status" value="1"/>
</dbReference>
<sequence>MPPISLPRDFQWGFATAAYQIEGAVDEDGRGKSIWDTFCHLEPTRTKGASGDIACDHYHRFEEDFDLLSSYGAKAYRFSISWSRIIPLGGRNDPVNESGIEFYNKLIDSLLARGITPWVTLYHWDLPQALHDRYGGWLDVEQSQLDFERYAEICYERFGDRVKNWITLNEPWIVSIFGYATGGNAPGRSSINPYSTEGNTATEPWIVGKALIMSHARAVALYNKRFRASQQGKIGISLNGDYYEPWDWQDERDQLAAERRMEFHIGWFANPVCLAQDYPVCMREQLGERLPKFTDAEFDLLREADMDFYGMNYYTSQFARHRDGPAPETDFLGNVDEFQENKQEVSVGEPSGVHWLRSTPGLFRKHLTRVYRKYGKPIYITENGCPCPGEDKMTREEAVEDEYRMRYFQDHLDAVGLAFNEDGSDIKGYFAWSLMDNLEWSDGYGVRFGVTFTDYDTLERTPKKSALQLKTMFDERMAAGTDGAERSSVTNCDCSDSSSICTSCRLSGGSCTFDLPLARRGPKTKRQKSSNEAHPNSLRSPSPPSLDLPGHSPNTGLGVTPTAAVSLDAWDSSLTVVDPVLSPDTVHTVRTSISGTASARAISALQRWQNLAHELCSRDLSANLERTVNRSFELFFQYLFPLIPLVHEPSLRDGLSFFVTQRNNTTEDGLIYGLNSLKYPELWPDVTFTLVTAVCAEAAFLLPKNIFPEGESIAEIFLEASRNCLITYLEADLEYPNANSVAVRYFHSNCMHAAGKPRLSWHIFGEATRLAQVMQMHEEESLQGLSLLEAEFRRRAFWIVYIGDKSAAILNNRPITIHKFSFDSGITIGYPMGIEDESVVTPRSADSDDTNSRKSFIAGFNANLRLWQSASDLLLEMRLIDQSRTVNGIARSPPTAEERHRLDHLYVLFATSLDDLPSLLQPDKLMINVGEESNQLNSLMRQCGIQAANLHVSLHCLKMVITQKLEEFNYFIPTRNDMLLLRKTDIARDMLRVIRDAPFWTLQVNGEPCVEKIRLIGASLLEIIDQHENSPLSVRARNDLSVLLDILTELDSKASDTLRRLL</sequence>
<evidence type="ECO:0000256" key="3">
    <source>
        <dbReference type="ARBA" id="ARBA00012744"/>
    </source>
</evidence>
<dbReference type="PANTHER" id="PTHR10353:SF36">
    <property type="entry name" value="LP05116P"/>
    <property type="match status" value="1"/>
</dbReference>
<dbReference type="GeneID" id="34572274"/>
<dbReference type="Proteomes" id="UP000177622">
    <property type="component" value="Unassembled WGS sequence"/>
</dbReference>
<comment type="similarity">
    <text evidence="2">Belongs to the glycosyl hydrolase 1 family.</text>
</comment>
<dbReference type="SMART" id="SM00906">
    <property type="entry name" value="Fungal_trans"/>
    <property type="match status" value="1"/>
</dbReference>
<keyword evidence="6" id="KW-0326">Glycosidase</keyword>
<comment type="catalytic activity">
    <reaction evidence="1">
        <text>Hydrolysis of terminal, non-reducing beta-D-glucosyl residues with release of beta-D-glucose.</text>
        <dbReference type="EC" id="3.2.1.21"/>
    </reaction>
</comment>
<gene>
    <name evidence="10" type="ORF">PENARI_c002G05769</name>
</gene>
<comment type="function">
    <text evidence="7">Plays an important role in cellulose degradation. Shows hydrolytic activity against several glycosidic compounds.</text>
</comment>
<name>A0A1F5LUS5_PENAI</name>
<dbReference type="RefSeq" id="XP_022492277.1">
    <property type="nucleotide sequence ID" value="XM_022627540.1"/>
</dbReference>
<dbReference type="GO" id="GO:0030245">
    <property type="term" value="P:cellulose catabolic process"/>
    <property type="evidence" value="ECO:0007669"/>
    <property type="project" value="UniProtKB-ARBA"/>
</dbReference>
<dbReference type="GO" id="GO:0006351">
    <property type="term" value="P:DNA-templated transcription"/>
    <property type="evidence" value="ECO:0007669"/>
    <property type="project" value="InterPro"/>
</dbReference>
<dbReference type="Gene3D" id="3.20.20.80">
    <property type="entry name" value="Glycosidases"/>
    <property type="match status" value="1"/>
</dbReference>
<dbReference type="Pfam" id="PF04082">
    <property type="entry name" value="Fungal_trans"/>
    <property type="match status" value="1"/>
</dbReference>
<dbReference type="AlphaFoldDB" id="A0A1F5LUS5"/>
<dbReference type="FunFam" id="3.20.20.80:FF:000011">
    <property type="entry name" value="Cytosolic beta-glucosidase"/>
    <property type="match status" value="1"/>
</dbReference>
<dbReference type="GO" id="GO:0003677">
    <property type="term" value="F:DNA binding"/>
    <property type="evidence" value="ECO:0007669"/>
    <property type="project" value="InterPro"/>
</dbReference>
<evidence type="ECO:0000256" key="4">
    <source>
        <dbReference type="ARBA" id="ARBA00022801"/>
    </source>
</evidence>
<dbReference type="OrthoDB" id="65569at2759"/>
<evidence type="ECO:0000313" key="11">
    <source>
        <dbReference type="Proteomes" id="UP000177622"/>
    </source>
</evidence>
<evidence type="ECO:0000259" key="9">
    <source>
        <dbReference type="SMART" id="SM00906"/>
    </source>
</evidence>
<evidence type="ECO:0000256" key="8">
    <source>
        <dbReference type="SAM" id="MobiDB-lite"/>
    </source>
</evidence>
<keyword evidence="5" id="KW-0539">Nucleus</keyword>
<dbReference type="CDD" id="cd12148">
    <property type="entry name" value="fungal_TF_MHR"/>
    <property type="match status" value="1"/>
</dbReference>
<feature type="region of interest" description="Disordered" evidence="8">
    <location>
        <begin position="517"/>
        <end position="559"/>
    </location>
</feature>
<protein>
    <recommendedName>
        <fullName evidence="3">beta-glucosidase</fullName>
        <ecNumber evidence="3">3.2.1.21</ecNumber>
    </recommendedName>
</protein>
<proteinExistence type="inferred from homology"/>
<comment type="caution">
    <text evidence="10">The sequence shown here is derived from an EMBL/GenBank/DDBJ whole genome shotgun (WGS) entry which is preliminary data.</text>
</comment>
<dbReference type="InterPro" id="IPR001360">
    <property type="entry name" value="Glyco_hydro_1"/>
</dbReference>
<organism evidence="10 11">
    <name type="scientific">Penicillium arizonense</name>
    <dbReference type="NCBI Taxonomy" id="1835702"/>
    <lineage>
        <taxon>Eukaryota</taxon>
        <taxon>Fungi</taxon>
        <taxon>Dikarya</taxon>
        <taxon>Ascomycota</taxon>
        <taxon>Pezizomycotina</taxon>
        <taxon>Eurotiomycetes</taxon>
        <taxon>Eurotiomycetidae</taxon>
        <taxon>Eurotiales</taxon>
        <taxon>Aspergillaceae</taxon>
        <taxon>Penicillium</taxon>
    </lineage>
</organism>
<dbReference type="PROSITE" id="PS00653">
    <property type="entry name" value="GLYCOSYL_HYDROL_F1_2"/>
    <property type="match status" value="1"/>
</dbReference>
<evidence type="ECO:0000256" key="6">
    <source>
        <dbReference type="ARBA" id="ARBA00023295"/>
    </source>
</evidence>
<evidence type="ECO:0000313" key="10">
    <source>
        <dbReference type="EMBL" id="OGE56850.1"/>
    </source>
</evidence>
<dbReference type="InterPro" id="IPR017853">
    <property type="entry name" value="GH"/>
</dbReference>
<dbReference type="GO" id="GO:0008270">
    <property type="term" value="F:zinc ion binding"/>
    <property type="evidence" value="ECO:0007669"/>
    <property type="project" value="InterPro"/>
</dbReference>
<dbReference type="InterPro" id="IPR033132">
    <property type="entry name" value="GH_1_N_CS"/>
</dbReference>
<evidence type="ECO:0000256" key="2">
    <source>
        <dbReference type="ARBA" id="ARBA00010838"/>
    </source>
</evidence>
<dbReference type="InterPro" id="IPR007219">
    <property type="entry name" value="XnlR_reg_dom"/>
</dbReference>
<evidence type="ECO:0000256" key="7">
    <source>
        <dbReference type="ARBA" id="ARBA00056775"/>
    </source>
</evidence>
<dbReference type="SUPFAM" id="SSF51445">
    <property type="entry name" value="(Trans)glycosidases"/>
    <property type="match status" value="1"/>
</dbReference>
<evidence type="ECO:0000256" key="1">
    <source>
        <dbReference type="ARBA" id="ARBA00000448"/>
    </source>
</evidence>
<dbReference type="EC" id="3.2.1.21" evidence="3"/>
<dbReference type="STRING" id="1835702.A0A1F5LUS5"/>
<keyword evidence="11" id="KW-1185">Reference proteome</keyword>
<accession>A0A1F5LUS5</accession>
<dbReference type="EMBL" id="LXJU01000002">
    <property type="protein sequence ID" value="OGE56850.1"/>
    <property type="molecule type" value="Genomic_DNA"/>
</dbReference>
<dbReference type="PRINTS" id="PR00131">
    <property type="entry name" value="GLHYDRLASE1"/>
</dbReference>
<feature type="domain" description="Xylanolytic transcriptional activator regulatory" evidence="9">
    <location>
        <begin position="760"/>
        <end position="837"/>
    </location>
</feature>
<dbReference type="GO" id="GO:0080079">
    <property type="term" value="F:cellobiose glucosidase activity"/>
    <property type="evidence" value="ECO:0007669"/>
    <property type="project" value="UniProtKB-ARBA"/>
</dbReference>
<evidence type="ECO:0000256" key="5">
    <source>
        <dbReference type="ARBA" id="ARBA00023242"/>
    </source>
</evidence>
<dbReference type="Pfam" id="PF00232">
    <property type="entry name" value="Glyco_hydro_1"/>
    <property type="match status" value="1"/>
</dbReference>
<reference evidence="10 11" key="1">
    <citation type="journal article" date="2016" name="Sci. Rep.">
        <title>Penicillium arizonense, a new, genome sequenced fungal species, reveals a high chemical diversity in secreted metabolites.</title>
        <authorList>
            <person name="Grijseels S."/>
            <person name="Nielsen J.C."/>
            <person name="Randelovic M."/>
            <person name="Nielsen J."/>
            <person name="Nielsen K.F."/>
            <person name="Workman M."/>
            <person name="Frisvad J.C."/>
        </authorList>
    </citation>
    <scope>NUCLEOTIDE SEQUENCE [LARGE SCALE GENOMIC DNA]</scope>
    <source>
        <strain evidence="10 11">CBS 141311</strain>
    </source>
</reference>